<dbReference type="STRING" id="1220188.A0A4S3J730"/>
<comment type="caution">
    <text evidence="2">The sequence shown here is derived from an EMBL/GenBank/DDBJ whole genome shotgun (WGS) entry which is preliminary data.</text>
</comment>
<proteinExistence type="predicted"/>
<keyword evidence="1" id="KW-0732">Signal</keyword>
<accession>A0A4S3J730</accession>
<feature type="signal peptide" evidence="1">
    <location>
        <begin position="1"/>
        <end position="17"/>
    </location>
</feature>
<dbReference type="AlphaFoldDB" id="A0A4S3J730"/>
<feature type="chain" id="PRO_5020947317" evidence="1">
    <location>
        <begin position="18"/>
        <end position="99"/>
    </location>
</feature>
<evidence type="ECO:0000256" key="1">
    <source>
        <dbReference type="SAM" id="SignalP"/>
    </source>
</evidence>
<evidence type="ECO:0000313" key="3">
    <source>
        <dbReference type="Proteomes" id="UP000308092"/>
    </source>
</evidence>
<dbReference type="EMBL" id="SOSA01000484">
    <property type="protein sequence ID" value="THC90773.1"/>
    <property type="molecule type" value="Genomic_DNA"/>
</dbReference>
<reference evidence="2 3" key="1">
    <citation type="submission" date="2019-03" db="EMBL/GenBank/DDBJ databases">
        <title>The genome sequence of a newly discovered highly antifungal drug resistant Aspergillus species, Aspergillus tanneri NIH 1004.</title>
        <authorList>
            <person name="Mounaud S."/>
            <person name="Singh I."/>
            <person name="Joardar V."/>
            <person name="Pakala S."/>
            <person name="Pakala S."/>
            <person name="Venepally P."/>
            <person name="Hoover J."/>
            <person name="Nierman W."/>
            <person name="Chung J."/>
            <person name="Losada L."/>
        </authorList>
    </citation>
    <scope>NUCLEOTIDE SEQUENCE [LARGE SCALE GENOMIC DNA]</scope>
    <source>
        <strain evidence="2 3">NIH1004</strain>
    </source>
</reference>
<keyword evidence="3" id="KW-1185">Reference proteome</keyword>
<gene>
    <name evidence="2" type="ORF">EYZ11_009773</name>
</gene>
<name>A0A4S3J730_9EURO</name>
<evidence type="ECO:0000313" key="2">
    <source>
        <dbReference type="EMBL" id="THC90773.1"/>
    </source>
</evidence>
<sequence>MTRLALDLGLPICGIIAFAGTASDKAGRSVPAPGQGMLVHARQIPGSMPSPLLSLDNRRKRPLFRKRQIAESYRVALEELELELEGQQLPPRYREKGSN</sequence>
<organism evidence="2 3">
    <name type="scientific">Aspergillus tanneri</name>
    <dbReference type="NCBI Taxonomy" id="1220188"/>
    <lineage>
        <taxon>Eukaryota</taxon>
        <taxon>Fungi</taxon>
        <taxon>Dikarya</taxon>
        <taxon>Ascomycota</taxon>
        <taxon>Pezizomycotina</taxon>
        <taxon>Eurotiomycetes</taxon>
        <taxon>Eurotiomycetidae</taxon>
        <taxon>Eurotiales</taxon>
        <taxon>Aspergillaceae</taxon>
        <taxon>Aspergillus</taxon>
        <taxon>Aspergillus subgen. Circumdati</taxon>
    </lineage>
</organism>
<protein>
    <submittedName>
        <fullName evidence="2">Uncharacterized protein</fullName>
    </submittedName>
</protein>
<dbReference type="Proteomes" id="UP000308092">
    <property type="component" value="Unassembled WGS sequence"/>
</dbReference>
<dbReference type="VEuPathDB" id="FungiDB:EYZ11_009773"/>